<feature type="transmembrane region" description="Helical" evidence="1">
    <location>
        <begin position="106"/>
        <end position="126"/>
    </location>
</feature>
<dbReference type="EMBL" id="GL983527">
    <property type="protein sequence ID" value="EGR32987.1"/>
    <property type="molecule type" value="Genomic_DNA"/>
</dbReference>
<dbReference type="OMA" id="MQIMVFA"/>
<reference evidence="2 3" key="1">
    <citation type="submission" date="2011-07" db="EMBL/GenBank/DDBJ databases">
        <authorList>
            <person name="Coyne R."/>
            <person name="Brami D."/>
            <person name="Johnson J."/>
            <person name="Hostetler J."/>
            <person name="Hannick L."/>
            <person name="Clark T."/>
            <person name="Cassidy-Hanley D."/>
            <person name="Inman J."/>
        </authorList>
    </citation>
    <scope>NUCLEOTIDE SEQUENCE [LARGE SCALE GENOMIC DNA]</scope>
    <source>
        <strain evidence="2 3">G5</strain>
    </source>
</reference>
<dbReference type="InParanoid" id="G0QP57"/>
<sequence>MVIFANGETLIGKTLTGETTIGNFVIGKTNTGIQMVGISVNNINKTGNKTGISGVIILDGLIDGSIIINIILICVIIITTGLAGNGIYVIVVMDKIANGEILTGETFLGIVSIGKITVCGKILTGIQMDGEFVIGIKILGRIIGIIGVVNLFGIIDGINNNNGIITSETTGIIITMETIGIIIIIIVQINIINNIKMTGIIGNGILAKIVMAKTVNGDFLIGQISTGETMTGKAVFIQTISGIQTDHIYVIGIRILGKITGIIGVITLLGVIDGKTVIYATIMIGSIGNRIYVVITVMGLSVNGEASTGETSTGKTLTGIIQAFGTINGGILTVGVYVIYIRKTGNKTVTIGVVILNGIIIDITKIIYKVIKKTGKIQTQ</sequence>
<keyword evidence="1" id="KW-0812">Transmembrane</keyword>
<keyword evidence="1" id="KW-1133">Transmembrane helix</keyword>
<feature type="transmembrane region" description="Helical" evidence="1">
    <location>
        <begin position="278"/>
        <end position="300"/>
    </location>
</feature>
<feature type="transmembrane region" description="Helical" evidence="1">
    <location>
        <begin position="170"/>
        <end position="192"/>
    </location>
</feature>
<feature type="transmembrane region" description="Helical" evidence="1">
    <location>
        <begin position="348"/>
        <end position="368"/>
    </location>
</feature>
<accession>G0QP57</accession>
<dbReference type="GeneID" id="14909161"/>
<dbReference type="AlphaFoldDB" id="G0QP57"/>
<keyword evidence="1" id="KW-0472">Membrane</keyword>
<dbReference type="Proteomes" id="UP000008983">
    <property type="component" value="Unassembled WGS sequence"/>
</dbReference>
<feature type="transmembrane region" description="Helical" evidence="1">
    <location>
        <begin position="320"/>
        <end position="342"/>
    </location>
</feature>
<organism evidence="2 3">
    <name type="scientific">Ichthyophthirius multifiliis</name>
    <name type="common">White spot disease agent</name>
    <name type="synonym">Ich</name>
    <dbReference type="NCBI Taxonomy" id="5932"/>
    <lineage>
        <taxon>Eukaryota</taxon>
        <taxon>Sar</taxon>
        <taxon>Alveolata</taxon>
        <taxon>Ciliophora</taxon>
        <taxon>Intramacronucleata</taxon>
        <taxon>Oligohymenophorea</taxon>
        <taxon>Hymenostomatida</taxon>
        <taxon>Ophryoglenina</taxon>
        <taxon>Ichthyophthirius</taxon>
    </lineage>
</organism>
<feature type="transmembrane region" description="Helical" evidence="1">
    <location>
        <begin position="138"/>
        <end position="158"/>
    </location>
</feature>
<evidence type="ECO:0000256" key="1">
    <source>
        <dbReference type="SAM" id="Phobius"/>
    </source>
</evidence>
<evidence type="ECO:0000313" key="2">
    <source>
        <dbReference type="EMBL" id="EGR32987.1"/>
    </source>
</evidence>
<protein>
    <submittedName>
        <fullName evidence="2">Uncharacterized protein</fullName>
    </submittedName>
</protein>
<evidence type="ECO:0000313" key="3">
    <source>
        <dbReference type="Proteomes" id="UP000008983"/>
    </source>
</evidence>
<name>G0QP57_ICHMU</name>
<dbReference type="RefSeq" id="XP_004036973.1">
    <property type="nucleotide sequence ID" value="XM_004036925.1"/>
</dbReference>
<keyword evidence="3" id="KW-1185">Reference proteome</keyword>
<proteinExistence type="predicted"/>
<feature type="transmembrane region" description="Helical" evidence="1">
    <location>
        <begin position="66"/>
        <end position="91"/>
    </location>
</feature>
<feature type="transmembrane region" description="Helical" evidence="1">
    <location>
        <begin position="248"/>
        <end position="272"/>
    </location>
</feature>
<gene>
    <name evidence="2" type="ORF">IMG5_064420</name>
</gene>